<sequence>MSAKPSKGYRVFQVVNTIIMIIIIFITLYPFVYLVAQSFSSDAAASAGLVTFYPIDFNLDTYKYILKDNQFFRYYANTIFYTIVGTFISVVMTALIAYPLSKPRLRLNKVITPMVVFTMYFAGGTIPNYIVVTQWLGLQDSMWSIILPGTISTFNLLVMKSFFAGLPEELEEAAAIDGLDTYRIFVKIILPLSKPIIATMCLFYIVTMWNEWFTPMLYLDSKDKWPIALYVRQLVEGANNTEVGSSADASSVQATLKSATMVLTSIPIICIYPFVQKYFVQGMTIGAVKG</sequence>
<dbReference type="CDD" id="cd06261">
    <property type="entry name" value="TM_PBP2"/>
    <property type="match status" value="1"/>
</dbReference>
<comment type="caution">
    <text evidence="10">The sequence shown here is derived from an EMBL/GenBank/DDBJ whole genome shotgun (WGS) entry which is preliminary data.</text>
</comment>
<keyword evidence="4 7" id="KW-0812">Transmembrane</keyword>
<evidence type="ECO:0000313" key="13">
    <source>
        <dbReference type="Proteomes" id="UP000234840"/>
    </source>
</evidence>
<keyword evidence="2 7" id="KW-0813">Transport</keyword>
<feature type="transmembrane region" description="Helical" evidence="7">
    <location>
        <begin position="184"/>
        <end position="206"/>
    </location>
</feature>
<evidence type="ECO:0000313" key="11">
    <source>
        <dbReference type="EMBL" id="RGT40463.1"/>
    </source>
</evidence>
<evidence type="ECO:0000313" key="12">
    <source>
        <dbReference type="EMBL" id="RHD00954.1"/>
    </source>
</evidence>
<dbReference type="PANTHER" id="PTHR43744">
    <property type="entry name" value="ABC TRANSPORTER PERMEASE PROTEIN MG189-RELATED-RELATED"/>
    <property type="match status" value="1"/>
</dbReference>
<gene>
    <name evidence="10" type="ORF">CDL20_01630</name>
    <name evidence="12" type="ORF">DW812_16515</name>
    <name evidence="11" type="ORF">DWX36_04390</name>
    <name evidence="9" type="ORF">LIQ08_17115</name>
</gene>
<dbReference type="Proteomes" id="UP000234840">
    <property type="component" value="Unassembled WGS sequence"/>
</dbReference>
<evidence type="ECO:0000256" key="6">
    <source>
        <dbReference type="ARBA" id="ARBA00023136"/>
    </source>
</evidence>
<keyword evidence="5 7" id="KW-1133">Transmembrane helix</keyword>
<reference evidence="14 15" key="2">
    <citation type="submission" date="2018-08" db="EMBL/GenBank/DDBJ databases">
        <title>A genome reference for cultivated species of the human gut microbiota.</title>
        <authorList>
            <person name="Zou Y."/>
            <person name="Xue W."/>
            <person name="Luo G."/>
        </authorList>
    </citation>
    <scope>NUCLEOTIDE SEQUENCE [LARGE SCALE GENOMIC DNA]</scope>
    <source>
        <strain evidence="11 14">AF19-16AC</strain>
        <strain evidence="12 15">AM32-6</strain>
    </source>
</reference>
<evidence type="ECO:0000313" key="14">
    <source>
        <dbReference type="Proteomes" id="UP000283834"/>
    </source>
</evidence>
<evidence type="ECO:0000256" key="4">
    <source>
        <dbReference type="ARBA" id="ARBA00022692"/>
    </source>
</evidence>
<keyword evidence="3" id="KW-1003">Cell membrane</keyword>
<evidence type="ECO:0000256" key="2">
    <source>
        <dbReference type="ARBA" id="ARBA00022448"/>
    </source>
</evidence>
<dbReference type="Proteomes" id="UP000283834">
    <property type="component" value="Unassembled WGS sequence"/>
</dbReference>
<evidence type="ECO:0000259" key="8">
    <source>
        <dbReference type="PROSITE" id="PS50928"/>
    </source>
</evidence>
<dbReference type="RefSeq" id="WP_101881883.1">
    <property type="nucleotide sequence ID" value="NZ_BAABSA010000005.1"/>
</dbReference>
<dbReference type="AlphaFoldDB" id="A0A2N5Q3K8"/>
<feature type="transmembrane region" description="Helical" evidence="7">
    <location>
        <begin position="12"/>
        <end position="32"/>
    </location>
</feature>
<dbReference type="InterPro" id="IPR035906">
    <property type="entry name" value="MetI-like_sf"/>
</dbReference>
<feature type="transmembrane region" description="Helical" evidence="7">
    <location>
        <begin position="79"/>
        <end position="98"/>
    </location>
</feature>
<evidence type="ECO:0000313" key="10">
    <source>
        <dbReference type="EMBL" id="PLT89130.1"/>
    </source>
</evidence>
<protein>
    <submittedName>
        <fullName evidence="9">Carbohydrate ABC transporter permease</fullName>
    </submittedName>
    <submittedName>
        <fullName evidence="10">Sugar ABC transporter permease</fullName>
    </submittedName>
</protein>
<organism evidence="10 13">
    <name type="scientific">Mediterraneibacter gnavus</name>
    <name type="common">Ruminococcus gnavus</name>
    <dbReference type="NCBI Taxonomy" id="33038"/>
    <lineage>
        <taxon>Bacteria</taxon>
        <taxon>Bacillati</taxon>
        <taxon>Bacillota</taxon>
        <taxon>Clostridia</taxon>
        <taxon>Lachnospirales</taxon>
        <taxon>Lachnospiraceae</taxon>
        <taxon>Mediterraneibacter</taxon>
    </lineage>
</organism>
<evidence type="ECO:0000256" key="3">
    <source>
        <dbReference type="ARBA" id="ARBA00022475"/>
    </source>
</evidence>
<dbReference type="InterPro" id="IPR000515">
    <property type="entry name" value="MetI-like"/>
</dbReference>
<proteinExistence type="inferred from homology"/>
<reference evidence="10 13" key="1">
    <citation type="journal article" date="2017" name="Genome Med.">
        <title>A novel Ruminococcus gnavus clade enriched in inflammatory bowel disease patients.</title>
        <authorList>
            <person name="Hall A.B."/>
            <person name="Yassour M."/>
            <person name="Sauk J."/>
            <person name="Garner A."/>
            <person name="Jiang X."/>
            <person name="Arthur T."/>
            <person name="Lagoudas G.K."/>
            <person name="Vatanen T."/>
            <person name="Fornelos N."/>
            <person name="Wilson R."/>
            <person name="Bertha M."/>
            <person name="Cohen M."/>
            <person name="Garber J."/>
            <person name="Khalili H."/>
            <person name="Gevers D."/>
            <person name="Ananthakrishnan A.N."/>
            <person name="Kugathasan S."/>
            <person name="Lander E.S."/>
            <person name="Blainey P."/>
            <person name="Vlamakis H."/>
            <person name="Xavier R.J."/>
            <person name="Huttenhower C."/>
        </authorList>
    </citation>
    <scope>NUCLEOTIDE SEQUENCE [LARGE SCALE GENOMIC DNA]</scope>
    <source>
        <strain evidence="10 13">RJX1128</strain>
    </source>
</reference>
<dbReference type="GO" id="GO:0005886">
    <property type="term" value="C:plasma membrane"/>
    <property type="evidence" value="ECO:0007669"/>
    <property type="project" value="UniProtKB-SubCell"/>
</dbReference>
<evidence type="ECO:0000256" key="7">
    <source>
        <dbReference type="RuleBase" id="RU363032"/>
    </source>
</evidence>
<dbReference type="EMBL" id="QSIR01000038">
    <property type="protein sequence ID" value="RHD00954.1"/>
    <property type="molecule type" value="Genomic_DNA"/>
</dbReference>
<dbReference type="Proteomes" id="UP000284472">
    <property type="component" value="Unassembled WGS sequence"/>
</dbReference>
<evidence type="ECO:0000256" key="5">
    <source>
        <dbReference type="ARBA" id="ARBA00022989"/>
    </source>
</evidence>
<dbReference type="PROSITE" id="PS50928">
    <property type="entry name" value="ABC_TM1"/>
    <property type="match status" value="1"/>
</dbReference>
<dbReference type="EMBL" id="QRWQ01000003">
    <property type="protein sequence ID" value="RGT40463.1"/>
    <property type="molecule type" value="Genomic_DNA"/>
</dbReference>
<dbReference type="SUPFAM" id="SSF161098">
    <property type="entry name" value="MetI-like"/>
    <property type="match status" value="1"/>
</dbReference>
<evidence type="ECO:0000313" key="9">
    <source>
        <dbReference type="EMBL" id="MCB5620851.1"/>
    </source>
</evidence>
<comment type="subcellular location">
    <subcellularLocation>
        <location evidence="1 7">Cell membrane</location>
        <topology evidence="1 7">Multi-pass membrane protein</topology>
    </subcellularLocation>
</comment>
<reference evidence="9" key="3">
    <citation type="submission" date="2021-10" db="EMBL/GenBank/DDBJ databases">
        <title>Collection of gut derived symbiotic bacterial strains cultured from healthy donors.</title>
        <authorList>
            <person name="Lin H."/>
            <person name="Littmann E."/>
            <person name="Claire K."/>
            <person name="Pamer E."/>
        </authorList>
    </citation>
    <scope>NUCLEOTIDE SEQUENCE</scope>
    <source>
        <strain evidence="9">MSK.23.18</strain>
    </source>
</reference>
<feature type="domain" description="ABC transmembrane type-1" evidence="8">
    <location>
        <begin position="75"/>
        <end position="265"/>
    </location>
</feature>
<dbReference type="Pfam" id="PF00528">
    <property type="entry name" value="BPD_transp_1"/>
    <property type="match status" value="1"/>
</dbReference>
<keyword evidence="6 7" id="KW-0472">Membrane</keyword>
<feature type="transmembrane region" description="Helical" evidence="7">
    <location>
        <begin position="258"/>
        <end position="275"/>
    </location>
</feature>
<dbReference type="EMBL" id="NIHW01000002">
    <property type="protein sequence ID" value="PLT89130.1"/>
    <property type="molecule type" value="Genomic_DNA"/>
</dbReference>
<dbReference type="PANTHER" id="PTHR43744:SF9">
    <property type="entry name" value="POLYGALACTURONAN_RHAMNOGALACTURONAN TRANSPORT SYSTEM PERMEASE PROTEIN YTCP"/>
    <property type="match status" value="1"/>
</dbReference>
<comment type="similarity">
    <text evidence="7">Belongs to the binding-protein-dependent transport system permease family.</text>
</comment>
<name>A0A2N5Q3K8_MEDGN</name>
<evidence type="ECO:0000313" key="15">
    <source>
        <dbReference type="Proteomes" id="UP000284472"/>
    </source>
</evidence>
<feature type="transmembrane region" description="Helical" evidence="7">
    <location>
        <begin position="110"/>
        <end position="130"/>
    </location>
</feature>
<dbReference type="EMBL" id="JAJBOM010000037">
    <property type="protein sequence ID" value="MCB5620851.1"/>
    <property type="molecule type" value="Genomic_DNA"/>
</dbReference>
<evidence type="ECO:0000256" key="1">
    <source>
        <dbReference type="ARBA" id="ARBA00004651"/>
    </source>
</evidence>
<dbReference type="Gene3D" id="1.10.3720.10">
    <property type="entry name" value="MetI-like"/>
    <property type="match status" value="1"/>
</dbReference>
<dbReference type="GO" id="GO:0055085">
    <property type="term" value="P:transmembrane transport"/>
    <property type="evidence" value="ECO:0007669"/>
    <property type="project" value="InterPro"/>
</dbReference>
<dbReference type="Proteomes" id="UP001297370">
    <property type="component" value="Unassembled WGS sequence"/>
</dbReference>
<accession>A0A2N5Q3K8</accession>